<dbReference type="PROSITE" id="PS51462">
    <property type="entry name" value="NUDIX"/>
    <property type="match status" value="1"/>
</dbReference>
<dbReference type="PANTHER" id="PTHR43046">
    <property type="entry name" value="GDP-MANNOSE MANNOSYL HYDROLASE"/>
    <property type="match status" value="1"/>
</dbReference>
<dbReference type="Proteomes" id="UP000515703">
    <property type="component" value="Chromosome"/>
</dbReference>
<sequence>MYFKHILGIQDIADRKLTLRNTVRAVILIEGKLLMIQTKRGDYKFPGGGMKPEETYYQAILREVKEETGYRVTKVIEKIGEIIENYDDSYEEGAVFSMTSVFYRCEASLDNFQQELDEYEKDLEFQPVFIKAEEAILCNEELLSKDLEHKISFLPREISALKEIIKYI</sequence>
<accession>A0A7I8DK89</accession>
<dbReference type="Pfam" id="PF00293">
    <property type="entry name" value="NUDIX"/>
    <property type="match status" value="1"/>
</dbReference>
<protein>
    <submittedName>
        <fullName evidence="4">NUDIX hydrolase</fullName>
    </submittedName>
</protein>
<evidence type="ECO:0000313" key="4">
    <source>
        <dbReference type="EMBL" id="BCJ98770.1"/>
    </source>
</evidence>
<keyword evidence="2 4" id="KW-0378">Hydrolase</keyword>
<dbReference type="KEGG" id="acht:bsdcttw_18110"/>
<dbReference type="InterPro" id="IPR015797">
    <property type="entry name" value="NUDIX_hydrolase-like_dom_sf"/>
</dbReference>
<dbReference type="RefSeq" id="WP_185259076.1">
    <property type="nucleotide sequence ID" value="NZ_AP023368.1"/>
</dbReference>
<evidence type="ECO:0000256" key="1">
    <source>
        <dbReference type="ARBA" id="ARBA00001946"/>
    </source>
</evidence>
<dbReference type="InterPro" id="IPR020084">
    <property type="entry name" value="NUDIX_hydrolase_CS"/>
</dbReference>
<evidence type="ECO:0000259" key="3">
    <source>
        <dbReference type="PROSITE" id="PS51462"/>
    </source>
</evidence>
<dbReference type="PANTHER" id="PTHR43046:SF2">
    <property type="entry name" value="8-OXO-DGTP DIPHOSPHATASE-RELATED"/>
    <property type="match status" value="1"/>
</dbReference>
<gene>
    <name evidence="4" type="ORF">bsdcttw_18110</name>
</gene>
<reference evidence="4 5" key="1">
    <citation type="submission" date="2020-08" db="EMBL/GenBank/DDBJ databases">
        <title>Draft genome sequencing of an Anaerocolumna strain isolated from anoxic soil subjected to BSD treatment.</title>
        <authorList>
            <person name="Uek A."/>
            <person name="Tonouchi A."/>
        </authorList>
    </citation>
    <scope>NUCLEOTIDE SEQUENCE [LARGE SCALE GENOMIC DNA]</scope>
    <source>
        <strain evidence="4 5">CTTW</strain>
    </source>
</reference>
<evidence type="ECO:0000313" key="5">
    <source>
        <dbReference type="Proteomes" id="UP000515703"/>
    </source>
</evidence>
<reference evidence="4 5" key="2">
    <citation type="submission" date="2020-08" db="EMBL/GenBank/DDBJ databases">
        <authorList>
            <person name="Ueki A."/>
            <person name="Tonouchi A."/>
        </authorList>
    </citation>
    <scope>NUCLEOTIDE SEQUENCE [LARGE SCALE GENOMIC DNA]</scope>
    <source>
        <strain evidence="4 5">CTTW</strain>
    </source>
</reference>
<dbReference type="AlphaFoldDB" id="A0A7I8DK89"/>
<evidence type="ECO:0000256" key="2">
    <source>
        <dbReference type="ARBA" id="ARBA00022801"/>
    </source>
</evidence>
<dbReference type="CDD" id="cd02883">
    <property type="entry name" value="NUDIX_Hydrolase"/>
    <property type="match status" value="1"/>
</dbReference>
<proteinExistence type="predicted"/>
<dbReference type="GO" id="GO:0016787">
    <property type="term" value="F:hydrolase activity"/>
    <property type="evidence" value="ECO:0007669"/>
    <property type="project" value="UniProtKB-KW"/>
</dbReference>
<organism evidence="4 5">
    <name type="scientific">Anaerocolumna chitinilytica</name>
    <dbReference type="NCBI Taxonomy" id="1727145"/>
    <lineage>
        <taxon>Bacteria</taxon>
        <taxon>Bacillati</taxon>
        <taxon>Bacillota</taxon>
        <taxon>Clostridia</taxon>
        <taxon>Lachnospirales</taxon>
        <taxon>Lachnospiraceae</taxon>
        <taxon>Anaerocolumna</taxon>
    </lineage>
</organism>
<name>A0A7I8DK89_9FIRM</name>
<dbReference type="SUPFAM" id="SSF55811">
    <property type="entry name" value="Nudix"/>
    <property type="match status" value="1"/>
</dbReference>
<dbReference type="EMBL" id="AP023368">
    <property type="protein sequence ID" value="BCJ98770.1"/>
    <property type="molecule type" value="Genomic_DNA"/>
</dbReference>
<keyword evidence="5" id="KW-1185">Reference proteome</keyword>
<dbReference type="Gene3D" id="3.90.79.10">
    <property type="entry name" value="Nucleoside Triphosphate Pyrophosphohydrolase"/>
    <property type="match status" value="1"/>
</dbReference>
<feature type="domain" description="Nudix hydrolase" evidence="3">
    <location>
        <begin position="18"/>
        <end position="159"/>
    </location>
</feature>
<dbReference type="InterPro" id="IPR000086">
    <property type="entry name" value="NUDIX_hydrolase_dom"/>
</dbReference>
<dbReference type="PROSITE" id="PS00893">
    <property type="entry name" value="NUDIX_BOX"/>
    <property type="match status" value="1"/>
</dbReference>
<comment type="cofactor">
    <cofactor evidence="1">
        <name>Mg(2+)</name>
        <dbReference type="ChEBI" id="CHEBI:18420"/>
    </cofactor>
</comment>